<dbReference type="OrthoDB" id="9805976at2"/>
<evidence type="ECO:0000313" key="5">
    <source>
        <dbReference type="Proteomes" id="UP000318995"/>
    </source>
</evidence>
<dbReference type="Gene3D" id="3.40.50.360">
    <property type="match status" value="1"/>
</dbReference>
<proteinExistence type="inferred from homology"/>
<keyword evidence="5" id="KW-1185">Reference proteome</keyword>
<dbReference type="GO" id="GO:0005829">
    <property type="term" value="C:cytosol"/>
    <property type="evidence" value="ECO:0007669"/>
    <property type="project" value="TreeGrafter"/>
</dbReference>
<evidence type="ECO:0000256" key="1">
    <source>
        <dbReference type="ARBA" id="ARBA00006252"/>
    </source>
</evidence>
<dbReference type="Proteomes" id="UP000318995">
    <property type="component" value="Unassembled WGS sequence"/>
</dbReference>
<organism evidence="4 5">
    <name type="scientific">Botrimarina hoheduenensis</name>
    <dbReference type="NCBI Taxonomy" id="2528000"/>
    <lineage>
        <taxon>Bacteria</taxon>
        <taxon>Pseudomonadati</taxon>
        <taxon>Planctomycetota</taxon>
        <taxon>Planctomycetia</taxon>
        <taxon>Pirellulales</taxon>
        <taxon>Lacipirellulaceae</taxon>
        <taxon>Botrimarina</taxon>
    </lineage>
</organism>
<dbReference type="Pfam" id="PF02525">
    <property type="entry name" value="Flavodoxin_2"/>
    <property type="match status" value="1"/>
</dbReference>
<dbReference type="RefSeq" id="WP_146574343.1">
    <property type="nucleotide sequence ID" value="NZ_SJPH01000004.1"/>
</dbReference>
<dbReference type="PANTHER" id="PTHR10204">
    <property type="entry name" value="NAD P H OXIDOREDUCTASE-RELATED"/>
    <property type="match status" value="1"/>
</dbReference>
<dbReference type="EMBL" id="SJPH01000004">
    <property type="protein sequence ID" value="TWT43319.1"/>
    <property type="molecule type" value="Genomic_DNA"/>
</dbReference>
<dbReference type="GO" id="GO:0003955">
    <property type="term" value="F:NAD(P)H dehydrogenase (quinone) activity"/>
    <property type="evidence" value="ECO:0007669"/>
    <property type="project" value="TreeGrafter"/>
</dbReference>
<keyword evidence="2" id="KW-0560">Oxidoreductase</keyword>
<comment type="caution">
    <text evidence="4">The sequence shown here is derived from an EMBL/GenBank/DDBJ whole genome shotgun (WGS) entry which is preliminary data.</text>
</comment>
<accession>A0A5C5VZT7</accession>
<sequence>MRITLLDGHPRSGSLCHALCDAYARGAESAGHEVRRLVVRELDFDAFQKGYKEAEALEPDLIAAQEMIAWCEHLVVVHPVWWGSSPALLKGFIDRAFLPGWAFKFHAGKTWWDRLLTGRSARVIQTAATPNLFIRLAYWSCAAVAMKAGTLEFCGFKPVRLTQFGGIGMGFTEAKARPWLAKCEALGKAGA</sequence>
<dbReference type="InterPro" id="IPR003680">
    <property type="entry name" value="Flavodoxin_fold"/>
</dbReference>
<feature type="domain" description="Flavodoxin-like fold" evidence="3">
    <location>
        <begin position="1"/>
        <end position="173"/>
    </location>
</feature>
<dbReference type="InterPro" id="IPR029039">
    <property type="entry name" value="Flavoprotein-like_sf"/>
</dbReference>
<evidence type="ECO:0000259" key="3">
    <source>
        <dbReference type="Pfam" id="PF02525"/>
    </source>
</evidence>
<dbReference type="AlphaFoldDB" id="A0A5C5VZT7"/>
<gene>
    <name evidence="4" type="ORF">Pla111_22700</name>
</gene>
<protein>
    <recommendedName>
        <fullName evidence="3">Flavodoxin-like fold domain-containing protein</fullName>
    </recommendedName>
</protein>
<dbReference type="PANTHER" id="PTHR10204:SF34">
    <property type="entry name" value="NAD(P)H DEHYDROGENASE [QUINONE] 1 ISOFORM 1"/>
    <property type="match status" value="1"/>
</dbReference>
<comment type="similarity">
    <text evidence="1">Belongs to the NAD(P)H dehydrogenase (quinone) family.</text>
</comment>
<reference evidence="4 5" key="1">
    <citation type="submission" date="2019-02" db="EMBL/GenBank/DDBJ databases">
        <title>Deep-cultivation of Planctomycetes and their phenomic and genomic characterization uncovers novel biology.</title>
        <authorList>
            <person name="Wiegand S."/>
            <person name="Jogler M."/>
            <person name="Boedeker C."/>
            <person name="Pinto D."/>
            <person name="Vollmers J."/>
            <person name="Rivas-Marin E."/>
            <person name="Kohn T."/>
            <person name="Peeters S.H."/>
            <person name="Heuer A."/>
            <person name="Rast P."/>
            <person name="Oberbeckmann S."/>
            <person name="Bunk B."/>
            <person name="Jeske O."/>
            <person name="Meyerdierks A."/>
            <person name="Storesund J.E."/>
            <person name="Kallscheuer N."/>
            <person name="Luecker S."/>
            <person name="Lage O.M."/>
            <person name="Pohl T."/>
            <person name="Merkel B.J."/>
            <person name="Hornburger P."/>
            <person name="Mueller R.-W."/>
            <person name="Bruemmer F."/>
            <person name="Labrenz M."/>
            <person name="Spormann A.M."/>
            <person name="Op Den Camp H."/>
            <person name="Overmann J."/>
            <person name="Amann R."/>
            <person name="Jetten M.S.M."/>
            <person name="Mascher T."/>
            <person name="Medema M.H."/>
            <person name="Devos D.P."/>
            <person name="Kaster A.-K."/>
            <person name="Ovreas L."/>
            <person name="Rohde M."/>
            <person name="Galperin M.Y."/>
            <person name="Jogler C."/>
        </authorList>
    </citation>
    <scope>NUCLEOTIDE SEQUENCE [LARGE SCALE GENOMIC DNA]</scope>
    <source>
        <strain evidence="4 5">Pla111</strain>
    </source>
</reference>
<dbReference type="InterPro" id="IPR051545">
    <property type="entry name" value="NAD(P)H_dehydrogenase_qn"/>
</dbReference>
<dbReference type="SUPFAM" id="SSF52218">
    <property type="entry name" value="Flavoproteins"/>
    <property type="match status" value="1"/>
</dbReference>
<evidence type="ECO:0000256" key="2">
    <source>
        <dbReference type="ARBA" id="ARBA00023002"/>
    </source>
</evidence>
<evidence type="ECO:0000313" key="4">
    <source>
        <dbReference type="EMBL" id="TWT43319.1"/>
    </source>
</evidence>
<name>A0A5C5VZT7_9BACT</name>